<dbReference type="PANTHER" id="PTHR43802">
    <property type="entry name" value="ENOYL-COA HYDRATASE"/>
    <property type="match status" value="1"/>
</dbReference>
<feature type="region of interest" description="Disordered" evidence="2">
    <location>
        <begin position="239"/>
        <end position="271"/>
    </location>
</feature>
<dbReference type="SUPFAM" id="SSF52096">
    <property type="entry name" value="ClpP/crotonase"/>
    <property type="match status" value="1"/>
</dbReference>
<proteinExistence type="inferred from homology"/>
<evidence type="ECO:0008006" key="4">
    <source>
        <dbReference type="Google" id="ProtNLM"/>
    </source>
</evidence>
<dbReference type="AlphaFoldDB" id="A0A382B6N3"/>
<dbReference type="Pfam" id="PF00378">
    <property type="entry name" value="ECH_1"/>
    <property type="match status" value="1"/>
</dbReference>
<dbReference type="PANTHER" id="PTHR43802:SF1">
    <property type="entry name" value="IP11341P-RELATED"/>
    <property type="match status" value="1"/>
</dbReference>
<evidence type="ECO:0000256" key="1">
    <source>
        <dbReference type="ARBA" id="ARBA00005254"/>
    </source>
</evidence>
<dbReference type="EMBL" id="UINC01028447">
    <property type="protein sequence ID" value="SVB09445.1"/>
    <property type="molecule type" value="Genomic_DNA"/>
</dbReference>
<reference evidence="3" key="1">
    <citation type="submission" date="2018-05" db="EMBL/GenBank/DDBJ databases">
        <authorList>
            <person name="Lanie J.A."/>
            <person name="Ng W.-L."/>
            <person name="Kazmierczak K.M."/>
            <person name="Andrzejewski T.M."/>
            <person name="Davidsen T.M."/>
            <person name="Wayne K.J."/>
            <person name="Tettelin H."/>
            <person name="Glass J.I."/>
            <person name="Rusch D."/>
            <person name="Podicherti R."/>
            <person name="Tsui H.-C.T."/>
            <person name="Winkler M.E."/>
        </authorList>
    </citation>
    <scope>NUCLEOTIDE SEQUENCE</scope>
</reference>
<evidence type="ECO:0000313" key="3">
    <source>
        <dbReference type="EMBL" id="SVB09445.1"/>
    </source>
</evidence>
<organism evidence="3">
    <name type="scientific">marine metagenome</name>
    <dbReference type="NCBI Taxonomy" id="408172"/>
    <lineage>
        <taxon>unclassified sequences</taxon>
        <taxon>metagenomes</taxon>
        <taxon>ecological metagenomes</taxon>
    </lineage>
</organism>
<dbReference type="InterPro" id="IPR029045">
    <property type="entry name" value="ClpP/crotonase-like_dom_sf"/>
</dbReference>
<evidence type="ECO:0000256" key="2">
    <source>
        <dbReference type="SAM" id="MobiDB-lite"/>
    </source>
</evidence>
<dbReference type="Gene3D" id="1.10.12.10">
    <property type="entry name" value="Lyase 2-enoyl-coa Hydratase, Chain A, domain 2"/>
    <property type="match status" value="1"/>
</dbReference>
<feature type="compositionally biased region" description="Basic and acidic residues" evidence="2">
    <location>
        <begin position="247"/>
        <end position="263"/>
    </location>
</feature>
<protein>
    <recommendedName>
        <fullName evidence="4">Enoyl-CoA hydratase</fullName>
    </recommendedName>
</protein>
<comment type="similarity">
    <text evidence="1">Belongs to the enoyl-CoA hydratase/isomerase family.</text>
</comment>
<name>A0A382B6N3_9ZZZZ</name>
<sequence>MTVTKDWESILAERKGRVGIITLNRPDYLNAVTATMGREIREQIEDFNNDKKIGSIVITGAGRAFCSGADVSGFEATVRGESGSVDEQIDRFPKWPIFIRESKPVICALNGYAIGLGITMPMGCDIRVMSENARLSFRFAYIGLTPEYASTHLLAQTVGISKAMEFMLTGRFIESGEALETGLVNHVYPDDELMDRAVDLAGLIAFNPTWQLAEIKRMVREHQFLDDPSKVMEMESEIFSKSQQTSAHKEFLKSFREKREPDYHGINSGKN</sequence>
<dbReference type="InterPro" id="IPR001753">
    <property type="entry name" value="Enoyl-CoA_hydra/iso"/>
</dbReference>
<dbReference type="InterPro" id="IPR014748">
    <property type="entry name" value="Enoyl-CoA_hydra_C"/>
</dbReference>
<gene>
    <name evidence="3" type="ORF">METZ01_LOCUS162299</name>
</gene>
<dbReference type="CDD" id="cd06558">
    <property type="entry name" value="crotonase-like"/>
    <property type="match status" value="1"/>
</dbReference>
<accession>A0A382B6N3</accession>
<dbReference type="Gene3D" id="3.90.226.10">
    <property type="entry name" value="2-enoyl-CoA Hydratase, Chain A, domain 1"/>
    <property type="match status" value="1"/>
</dbReference>